<dbReference type="Pfam" id="PF03544">
    <property type="entry name" value="TonB_C"/>
    <property type="match status" value="1"/>
</dbReference>
<gene>
    <name evidence="3" type="ORF">ESA94_18680</name>
</gene>
<dbReference type="RefSeq" id="WP_129132469.1">
    <property type="nucleotide sequence ID" value="NZ_SDHW01000007.1"/>
</dbReference>
<dbReference type="AlphaFoldDB" id="A0A4Q1CE73"/>
<dbReference type="Gene3D" id="3.30.1150.10">
    <property type="match status" value="1"/>
</dbReference>
<accession>A0A4Q1CE73</accession>
<organism evidence="3 4">
    <name type="scientific">Lacibacter luteus</name>
    <dbReference type="NCBI Taxonomy" id="2508719"/>
    <lineage>
        <taxon>Bacteria</taxon>
        <taxon>Pseudomonadati</taxon>
        <taxon>Bacteroidota</taxon>
        <taxon>Chitinophagia</taxon>
        <taxon>Chitinophagales</taxon>
        <taxon>Chitinophagaceae</taxon>
        <taxon>Lacibacter</taxon>
    </lineage>
</organism>
<sequence length="322" mass="36464">MRIIFSLFLLCCLLTNGTAQQKSFEGVIDYQLEAKSKNPWISDVSIARLLAIASTMKVHIKQGNFRRESAKMLDINRTDSNRQLFMFKGIDTFYYNAPAVTEEEIPEISQSEKIVTIAGYNCKSLTIRSKNMITTYYYDPALFQDPAYSNPADKTSFTLFLKQTKAVYLKCVIETEQFVYTETAFRVAKTTVADAVFQLQSFPVAEFVFMSHLKLPVFKSGDEAEWVSYVQKSINADLVNKYVKIPKGEKAAQQTAEVLFVVLANGTVGEAEVINKKEIHAALAKEAVRIVKESFGWKPATVRGEKIDQLMMQKITFRIAEE</sequence>
<comment type="caution">
    <text evidence="3">The sequence shown here is derived from an EMBL/GenBank/DDBJ whole genome shotgun (WGS) entry which is preliminary data.</text>
</comment>
<dbReference type="Proteomes" id="UP000290204">
    <property type="component" value="Unassembled WGS sequence"/>
</dbReference>
<evidence type="ECO:0000313" key="4">
    <source>
        <dbReference type="Proteomes" id="UP000290204"/>
    </source>
</evidence>
<feature type="chain" id="PRO_5020306361" description="TonB C-terminal domain-containing protein" evidence="1">
    <location>
        <begin position="22"/>
        <end position="322"/>
    </location>
</feature>
<dbReference type="SUPFAM" id="SSF74653">
    <property type="entry name" value="TolA/TonB C-terminal domain"/>
    <property type="match status" value="1"/>
</dbReference>
<dbReference type="OrthoDB" id="1377129at2"/>
<evidence type="ECO:0000313" key="3">
    <source>
        <dbReference type="EMBL" id="RXK58040.1"/>
    </source>
</evidence>
<reference evidence="3 4" key="1">
    <citation type="submission" date="2019-01" db="EMBL/GenBank/DDBJ databases">
        <title>Lacibacter sp. strain TTM-7.</title>
        <authorList>
            <person name="Chen W.-M."/>
        </authorList>
    </citation>
    <scope>NUCLEOTIDE SEQUENCE [LARGE SCALE GENOMIC DNA]</scope>
    <source>
        <strain evidence="3 4">TTM-7</strain>
    </source>
</reference>
<feature type="signal peptide" evidence="1">
    <location>
        <begin position="1"/>
        <end position="21"/>
    </location>
</feature>
<name>A0A4Q1CE73_9BACT</name>
<dbReference type="GO" id="GO:0055085">
    <property type="term" value="P:transmembrane transport"/>
    <property type="evidence" value="ECO:0007669"/>
    <property type="project" value="InterPro"/>
</dbReference>
<keyword evidence="1" id="KW-0732">Signal</keyword>
<proteinExistence type="predicted"/>
<feature type="domain" description="TonB C-terminal" evidence="2">
    <location>
        <begin position="255"/>
        <end position="319"/>
    </location>
</feature>
<evidence type="ECO:0000259" key="2">
    <source>
        <dbReference type="Pfam" id="PF03544"/>
    </source>
</evidence>
<dbReference type="EMBL" id="SDHW01000007">
    <property type="protein sequence ID" value="RXK58040.1"/>
    <property type="molecule type" value="Genomic_DNA"/>
</dbReference>
<evidence type="ECO:0000256" key="1">
    <source>
        <dbReference type="SAM" id="SignalP"/>
    </source>
</evidence>
<dbReference type="InterPro" id="IPR037682">
    <property type="entry name" value="TonB_C"/>
</dbReference>
<keyword evidence="4" id="KW-1185">Reference proteome</keyword>
<protein>
    <recommendedName>
        <fullName evidence="2">TonB C-terminal domain-containing protein</fullName>
    </recommendedName>
</protein>